<feature type="compositionally biased region" description="Pro residues" evidence="1">
    <location>
        <begin position="99"/>
        <end position="120"/>
    </location>
</feature>
<sequence length="203" mass="22247">MQLQPRTKPMDSKEEDLPARPTSIFGLAKPVDTSEKERQVEERLRLEDEAFKAAGQRSRKSSEEHGMSVPVSPLFQHGNVTILKAPPAAVPENRLPEDSIPPPAPVPEAIPEANPEPPPVEETEKPQQPNEAVSRQPVIVEQNLEKPTAASTPDTMPPSAAGSAAVPEPPRRQSFSYFKLELYGSPSKDKRKHRCDGTLISVV</sequence>
<feature type="region of interest" description="Disordered" evidence="1">
    <location>
        <begin position="1"/>
        <end position="73"/>
    </location>
</feature>
<protein>
    <submittedName>
        <fullName evidence="2">Uncharacterized protein</fullName>
    </submittedName>
</protein>
<proteinExistence type="predicted"/>
<evidence type="ECO:0000256" key="1">
    <source>
        <dbReference type="SAM" id="MobiDB-lite"/>
    </source>
</evidence>
<dbReference type="AlphaFoldDB" id="A0A3P6S302"/>
<reference evidence="2 3" key="1">
    <citation type="submission" date="2018-11" db="EMBL/GenBank/DDBJ databases">
        <authorList>
            <consortium name="Pathogen Informatics"/>
        </authorList>
    </citation>
    <scope>NUCLEOTIDE SEQUENCE [LARGE SCALE GENOMIC DNA]</scope>
</reference>
<dbReference type="Proteomes" id="UP000271098">
    <property type="component" value="Unassembled WGS sequence"/>
</dbReference>
<dbReference type="OrthoDB" id="5878033at2759"/>
<keyword evidence="3" id="KW-1185">Reference proteome</keyword>
<name>A0A3P6S302_9BILA</name>
<accession>A0A3P6S302</accession>
<evidence type="ECO:0000313" key="2">
    <source>
        <dbReference type="EMBL" id="VDK48498.1"/>
    </source>
</evidence>
<organism evidence="2 3">
    <name type="scientific">Gongylonema pulchrum</name>
    <dbReference type="NCBI Taxonomy" id="637853"/>
    <lineage>
        <taxon>Eukaryota</taxon>
        <taxon>Metazoa</taxon>
        <taxon>Ecdysozoa</taxon>
        <taxon>Nematoda</taxon>
        <taxon>Chromadorea</taxon>
        <taxon>Rhabditida</taxon>
        <taxon>Spirurina</taxon>
        <taxon>Spiruromorpha</taxon>
        <taxon>Spiruroidea</taxon>
        <taxon>Gongylonematidae</taxon>
        <taxon>Gongylonema</taxon>
    </lineage>
</organism>
<dbReference type="EMBL" id="UYRT01010038">
    <property type="protein sequence ID" value="VDK48498.1"/>
    <property type="molecule type" value="Genomic_DNA"/>
</dbReference>
<feature type="compositionally biased region" description="Basic and acidic residues" evidence="1">
    <location>
        <begin position="8"/>
        <end position="18"/>
    </location>
</feature>
<evidence type="ECO:0000313" key="3">
    <source>
        <dbReference type="Proteomes" id="UP000271098"/>
    </source>
</evidence>
<feature type="compositionally biased region" description="Basic and acidic residues" evidence="1">
    <location>
        <begin position="32"/>
        <end position="51"/>
    </location>
</feature>
<gene>
    <name evidence="2" type="ORF">GPUH_LOCUS4989</name>
</gene>
<feature type="region of interest" description="Disordered" evidence="1">
    <location>
        <begin position="85"/>
        <end position="172"/>
    </location>
</feature>